<evidence type="ECO:0000256" key="3">
    <source>
        <dbReference type="ARBA" id="ARBA00022679"/>
    </source>
</evidence>
<dbReference type="HOGENOM" id="CLU_2040415_0_0_1"/>
<keyword evidence="5 9" id="KW-0863">Zinc-finger</keyword>
<dbReference type="FunFam" id="3.30.40.10:FF:001449">
    <property type="entry name" value="Uncharacterized protein"/>
    <property type="match status" value="1"/>
</dbReference>
<dbReference type="PROSITE" id="PS50089">
    <property type="entry name" value="ZF_RING_2"/>
    <property type="match status" value="1"/>
</dbReference>
<accession>E9GM95</accession>
<evidence type="ECO:0000256" key="5">
    <source>
        <dbReference type="ARBA" id="ARBA00022771"/>
    </source>
</evidence>
<name>E9GM95_DAPPU</name>
<keyword evidence="12" id="KW-1185">Reference proteome</keyword>
<dbReference type="AlphaFoldDB" id="E9GM95"/>
<keyword evidence="3" id="KW-0808">Transferase</keyword>
<evidence type="ECO:0000256" key="2">
    <source>
        <dbReference type="ARBA" id="ARBA00012483"/>
    </source>
</evidence>
<feature type="domain" description="RING-type" evidence="10">
    <location>
        <begin position="24"/>
        <end position="62"/>
    </location>
</feature>
<dbReference type="Proteomes" id="UP000000305">
    <property type="component" value="Unassembled WGS sequence"/>
</dbReference>
<evidence type="ECO:0000313" key="12">
    <source>
        <dbReference type="Proteomes" id="UP000000305"/>
    </source>
</evidence>
<dbReference type="EMBL" id="GL732552">
    <property type="protein sequence ID" value="EFX79429.1"/>
    <property type="molecule type" value="Genomic_DNA"/>
</dbReference>
<dbReference type="EC" id="2.3.2.27" evidence="2"/>
<comment type="catalytic activity">
    <reaction evidence="1">
        <text>S-ubiquitinyl-[E2 ubiquitin-conjugating enzyme]-L-cysteine + [acceptor protein]-L-lysine = [E2 ubiquitin-conjugating enzyme]-L-cysteine + N(6)-ubiquitinyl-[acceptor protein]-L-lysine.</text>
        <dbReference type="EC" id="2.3.2.27"/>
    </reaction>
</comment>
<evidence type="ECO:0000256" key="7">
    <source>
        <dbReference type="ARBA" id="ARBA00023015"/>
    </source>
</evidence>
<sequence length="121" mass="13901">MANDNPPNSSGSELTPMIYDDGQCAICLGPHINKSLPDCGHVYCFQCLVDWCHIKLECPSCKKPFTYFYHSIQSTEERQIYVPERPATHDPRGHFLHEPTDANDPEFLRAFDQFLRISELI</sequence>
<gene>
    <name evidence="11" type="ORF">DAPPUDRAFT_244957</name>
</gene>
<dbReference type="InParanoid" id="E9GM95"/>
<keyword evidence="6" id="KW-0862">Zinc</keyword>
<dbReference type="InterPro" id="IPR013083">
    <property type="entry name" value="Znf_RING/FYVE/PHD"/>
</dbReference>
<organism evidence="11 12">
    <name type="scientific">Daphnia pulex</name>
    <name type="common">Water flea</name>
    <dbReference type="NCBI Taxonomy" id="6669"/>
    <lineage>
        <taxon>Eukaryota</taxon>
        <taxon>Metazoa</taxon>
        <taxon>Ecdysozoa</taxon>
        <taxon>Arthropoda</taxon>
        <taxon>Crustacea</taxon>
        <taxon>Branchiopoda</taxon>
        <taxon>Diplostraca</taxon>
        <taxon>Cladocera</taxon>
        <taxon>Anomopoda</taxon>
        <taxon>Daphniidae</taxon>
        <taxon>Daphnia</taxon>
    </lineage>
</organism>
<dbReference type="PANTHER" id="PTHR46077">
    <property type="entry name" value="E3 UBIQUITIN-PROTEIN LIGASE TOPORS"/>
    <property type="match status" value="1"/>
</dbReference>
<dbReference type="GO" id="GO:0008270">
    <property type="term" value="F:zinc ion binding"/>
    <property type="evidence" value="ECO:0007669"/>
    <property type="project" value="UniProtKB-KW"/>
</dbReference>
<proteinExistence type="predicted"/>
<dbReference type="PhylomeDB" id="E9GM95"/>
<dbReference type="KEGG" id="dpx:DAPPUDRAFT_244957"/>
<keyword evidence="4" id="KW-0479">Metal-binding</keyword>
<evidence type="ECO:0000256" key="9">
    <source>
        <dbReference type="PROSITE-ProRule" id="PRU00175"/>
    </source>
</evidence>
<dbReference type="PANTHER" id="PTHR46077:SF1">
    <property type="entry name" value="TOP1 BINDING ARGININE_SERINE RICH PROTEIN, E3 UBIQUITIN LIGASE"/>
    <property type="match status" value="1"/>
</dbReference>
<dbReference type="GO" id="GO:0061630">
    <property type="term" value="F:ubiquitin protein ligase activity"/>
    <property type="evidence" value="ECO:0007669"/>
    <property type="project" value="UniProtKB-EC"/>
</dbReference>
<keyword evidence="7" id="KW-0805">Transcription regulation</keyword>
<dbReference type="InterPro" id="IPR017907">
    <property type="entry name" value="Znf_RING_CS"/>
</dbReference>
<dbReference type="OrthoDB" id="6350400at2759"/>
<dbReference type="SUPFAM" id="SSF57850">
    <property type="entry name" value="RING/U-box"/>
    <property type="match status" value="1"/>
</dbReference>
<dbReference type="InterPro" id="IPR001841">
    <property type="entry name" value="Znf_RING"/>
</dbReference>
<evidence type="ECO:0000256" key="6">
    <source>
        <dbReference type="ARBA" id="ARBA00022833"/>
    </source>
</evidence>
<reference evidence="11 12" key="1">
    <citation type="journal article" date="2011" name="Science">
        <title>The ecoresponsive genome of Daphnia pulex.</title>
        <authorList>
            <person name="Colbourne J.K."/>
            <person name="Pfrender M.E."/>
            <person name="Gilbert D."/>
            <person name="Thomas W.K."/>
            <person name="Tucker A."/>
            <person name="Oakley T.H."/>
            <person name="Tokishita S."/>
            <person name="Aerts A."/>
            <person name="Arnold G.J."/>
            <person name="Basu M.K."/>
            <person name="Bauer D.J."/>
            <person name="Caceres C.E."/>
            <person name="Carmel L."/>
            <person name="Casola C."/>
            <person name="Choi J.H."/>
            <person name="Detter J.C."/>
            <person name="Dong Q."/>
            <person name="Dusheyko S."/>
            <person name="Eads B.D."/>
            <person name="Frohlich T."/>
            <person name="Geiler-Samerotte K.A."/>
            <person name="Gerlach D."/>
            <person name="Hatcher P."/>
            <person name="Jogdeo S."/>
            <person name="Krijgsveld J."/>
            <person name="Kriventseva E.V."/>
            <person name="Kultz D."/>
            <person name="Laforsch C."/>
            <person name="Lindquist E."/>
            <person name="Lopez J."/>
            <person name="Manak J.R."/>
            <person name="Muller J."/>
            <person name="Pangilinan J."/>
            <person name="Patwardhan R.P."/>
            <person name="Pitluck S."/>
            <person name="Pritham E.J."/>
            <person name="Rechtsteiner A."/>
            <person name="Rho M."/>
            <person name="Rogozin I.B."/>
            <person name="Sakarya O."/>
            <person name="Salamov A."/>
            <person name="Schaack S."/>
            <person name="Shapiro H."/>
            <person name="Shiga Y."/>
            <person name="Skalitzky C."/>
            <person name="Smith Z."/>
            <person name="Souvorov A."/>
            <person name="Sung W."/>
            <person name="Tang Z."/>
            <person name="Tsuchiya D."/>
            <person name="Tu H."/>
            <person name="Vos H."/>
            <person name="Wang M."/>
            <person name="Wolf Y.I."/>
            <person name="Yamagata H."/>
            <person name="Yamada T."/>
            <person name="Ye Y."/>
            <person name="Shaw J.R."/>
            <person name="Andrews J."/>
            <person name="Crease T.J."/>
            <person name="Tang H."/>
            <person name="Lucas S.M."/>
            <person name="Robertson H.M."/>
            <person name="Bork P."/>
            <person name="Koonin E.V."/>
            <person name="Zdobnov E.M."/>
            <person name="Grigoriev I.V."/>
            <person name="Lynch M."/>
            <person name="Boore J.L."/>
        </authorList>
    </citation>
    <scope>NUCLEOTIDE SEQUENCE [LARGE SCALE GENOMIC DNA]</scope>
</reference>
<protein>
    <recommendedName>
        <fullName evidence="2">RING-type E3 ubiquitin transferase</fullName>
        <ecNumber evidence="2">2.3.2.27</ecNumber>
    </recommendedName>
</protein>
<dbReference type="Pfam" id="PF13920">
    <property type="entry name" value="zf-C3HC4_3"/>
    <property type="match status" value="1"/>
</dbReference>
<dbReference type="PROSITE" id="PS00518">
    <property type="entry name" value="ZF_RING_1"/>
    <property type="match status" value="1"/>
</dbReference>
<evidence type="ECO:0000256" key="8">
    <source>
        <dbReference type="ARBA" id="ARBA00023163"/>
    </source>
</evidence>
<dbReference type="Gene3D" id="3.30.40.10">
    <property type="entry name" value="Zinc/RING finger domain, C3HC4 (zinc finger)"/>
    <property type="match status" value="1"/>
</dbReference>
<evidence type="ECO:0000313" key="11">
    <source>
        <dbReference type="EMBL" id="EFX79429.1"/>
    </source>
</evidence>
<evidence type="ECO:0000259" key="10">
    <source>
        <dbReference type="PROSITE" id="PS50089"/>
    </source>
</evidence>
<evidence type="ECO:0000256" key="4">
    <source>
        <dbReference type="ARBA" id="ARBA00022723"/>
    </source>
</evidence>
<evidence type="ECO:0000256" key="1">
    <source>
        <dbReference type="ARBA" id="ARBA00000900"/>
    </source>
</evidence>
<keyword evidence="8" id="KW-0804">Transcription</keyword>